<sequence>MYVGSYSNFNSVMNVGKPEIWFLQLEARFYLQGITSQLDKYYIALTELPDSAAVEVVDLLETVPEENPYDQLKQTVITRLTEVHKAHIRNQLKFFRLANMQPSELLTRMREVVKDSIDEAELCQTWTKCLPKETRRIIEDFGKGRPLDKLAEMADLVHADLAAAAKYQIPQLGGAIETNALSFAVAEIGKLTETLNMFLKRLKRAQLK</sequence>
<gene>
    <name evidence="2" type="ORF">MCOS_LOCUS9813</name>
</gene>
<keyword evidence="3" id="KW-1185">Reference proteome</keyword>
<evidence type="ECO:0000259" key="1">
    <source>
        <dbReference type="Pfam" id="PF23055"/>
    </source>
</evidence>
<name>A0A0R3UPN3_MESCO</name>
<dbReference type="OrthoDB" id="6251906at2759"/>
<dbReference type="PANTHER" id="PTHR33327">
    <property type="entry name" value="ENDONUCLEASE"/>
    <property type="match status" value="1"/>
</dbReference>
<dbReference type="EMBL" id="UXSR01005848">
    <property type="protein sequence ID" value="VDD83810.1"/>
    <property type="molecule type" value="Genomic_DNA"/>
</dbReference>
<accession>A0A0R3UPN3</accession>
<dbReference type="PANTHER" id="PTHR33327:SF3">
    <property type="entry name" value="RNA-DIRECTED DNA POLYMERASE"/>
    <property type="match status" value="1"/>
</dbReference>
<organism evidence="2 3">
    <name type="scientific">Mesocestoides corti</name>
    <name type="common">Flatworm</name>
    <dbReference type="NCBI Taxonomy" id="53468"/>
    <lineage>
        <taxon>Eukaryota</taxon>
        <taxon>Metazoa</taxon>
        <taxon>Spiralia</taxon>
        <taxon>Lophotrochozoa</taxon>
        <taxon>Platyhelminthes</taxon>
        <taxon>Cestoda</taxon>
        <taxon>Eucestoda</taxon>
        <taxon>Cyclophyllidea</taxon>
        <taxon>Mesocestoididae</taxon>
        <taxon>Mesocestoides</taxon>
    </lineage>
</organism>
<dbReference type="Pfam" id="PF23055">
    <property type="entry name" value="DUF7041"/>
    <property type="match status" value="1"/>
</dbReference>
<evidence type="ECO:0000313" key="3">
    <source>
        <dbReference type="Proteomes" id="UP000267029"/>
    </source>
</evidence>
<protein>
    <recommendedName>
        <fullName evidence="1">DUF7041 domain-containing protein</fullName>
    </recommendedName>
</protein>
<proteinExistence type="predicted"/>
<dbReference type="STRING" id="53468.A0A0R3UPN3"/>
<evidence type="ECO:0000313" key="2">
    <source>
        <dbReference type="EMBL" id="VDD83810.1"/>
    </source>
</evidence>
<dbReference type="Proteomes" id="UP000267029">
    <property type="component" value="Unassembled WGS sequence"/>
</dbReference>
<dbReference type="InterPro" id="IPR055469">
    <property type="entry name" value="DUF7041"/>
</dbReference>
<reference evidence="2 3" key="1">
    <citation type="submission" date="2018-10" db="EMBL/GenBank/DDBJ databases">
        <authorList>
            <consortium name="Pathogen Informatics"/>
        </authorList>
    </citation>
    <scope>NUCLEOTIDE SEQUENCE [LARGE SCALE GENOMIC DNA]</scope>
</reference>
<feature type="domain" description="DUF7041" evidence="1">
    <location>
        <begin position="16"/>
        <end position="92"/>
    </location>
</feature>
<dbReference type="AlphaFoldDB" id="A0A0R3UPN3"/>